<protein>
    <submittedName>
        <fullName evidence="7">Tryptophan-rich sensory protein</fullName>
    </submittedName>
</protein>
<keyword evidence="5 6" id="KW-0472">Membrane</keyword>
<name>A0A9Q8U3I6_9GAMM</name>
<reference evidence="7" key="1">
    <citation type="submission" date="2022-05" db="EMBL/GenBank/DDBJ databases">
        <title>Single-amplified genomics reveal most streamlined microbe among free-living bacteria.</title>
        <authorList>
            <person name="Roda-Garcia J."/>
            <person name="Haro-Moreno J.M."/>
            <person name="Rodriguez-Valera F."/>
            <person name="Almagro-Moreno S."/>
            <person name="Lopez-Perez M."/>
        </authorList>
    </citation>
    <scope>NUCLEOTIDE SEQUENCE</scope>
    <source>
        <strain evidence="7">TMED112-D2-2</strain>
    </source>
</reference>
<dbReference type="GO" id="GO:0033013">
    <property type="term" value="P:tetrapyrrole metabolic process"/>
    <property type="evidence" value="ECO:0007669"/>
    <property type="project" value="UniProtKB-ARBA"/>
</dbReference>
<accession>A0A9Q8U3I6</accession>
<keyword evidence="8" id="KW-1185">Reference proteome</keyword>
<evidence type="ECO:0000256" key="2">
    <source>
        <dbReference type="ARBA" id="ARBA00007524"/>
    </source>
</evidence>
<evidence type="ECO:0000256" key="5">
    <source>
        <dbReference type="ARBA" id="ARBA00023136"/>
    </source>
</evidence>
<dbReference type="Pfam" id="PF03073">
    <property type="entry name" value="TspO_MBR"/>
    <property type="match status" value="1"/>
</dbReference>
<dbReference type="Proteomes" id="UP001056381">
    <property type="component" value="Chromosome"/>
</dbReference>
<dbReference type="PIRSF" id="PIRSF005859">
    <property type="entry name" value="PBR"/>
    <property type="match status" value="1"/>
</dbReference>
<comment type="similarity">
    <text evidence="2">Belongs to the TspO/BZRP family.</text>
</comment>
<keyword evidence="3 6" id="KW-0812">Transmembrane</keyword>
<comment type="subcellular location">
    <subcellularLocation>
        <location evidence="1">Membrane</location>
        <topology evidence="1">Multi-pass membrane protein</topology>
    </subcellularLocation>
</comment>
<evidence type="ECO:0000256" key="3">
    <source>
        <dbReference type="ARBA" id="ARBA00022692"/>
    </source>
</evidence>
<proteinExistence type="inferred from homology"/>
<feature type="transmembrane region" description="Helical" evidence="6">
    <location>
        <begin position="121"/>
        <end position="144"/>
    </location>
</feature>
<evidence type="ECO:0000313" key="8">
    <source>
        <dbReference type="Proteomes" id="UP001056381"/>
    </source>
</evidence>
<feature type="transmembrane region" description="Helical" evidence="6">
    <location>
        <begin position="80"/>
        <end position="109"/>
    </location>
</feature>
<feature type="transmembrane region" description="Helical" evidence="6">
    <location>
        <begin position="47"/>
        <end position="68"/>
    </location>
</feature>
<dbReference type="PANTHER" id="PTHR10057">
    <property type="entry name" value="PERIPHERAL-TYPE BENZODIAZEPINE RECEPTOR"/>
    <property type="match status" value="1"/>
</dbReference>
<dbReference type="EMBL" id="CP097966">
    <property type="protein sequence ID" value="URQ63652.1"/>
    <property type="molecule type" value="Genomic_DNA"/>
</dbReference>
<keyword evidence="4 6" id="KW-1133">Transmembrane helix</keyword>
<dbReference type="AlphaFoldDB" id="A0A9Q8U3I6"/>
<evidence type="ECO:0000256" key="4">
    <source>
        <dbReference type="ARBA" id="ARBA00022989"/>
    </source>
</evidence>
<dbReference type="InterPro" id="IPR004307">
    <property type="entry name" value="TspO_MBR"/>
</dbReference>
<evidence type="ECO:0000256" key="6">
    <source>
        <dbReference type="SAM" id="Phobius"/>
    </source>
</evidence>
<dbReference type="PANTHER" id="PTHR10057:SF0">
    <property type="entry name" value="TRANSLOCATOR PROTEIN"/>
    <property type="match status" value="1"/>
</dbReference>
<dbReference type="Gene3D" id="1.20.1260.100">
    <property type="entry name" value="TspO/MBR protein"/>
    <property type="match status" value="1"/>
</dbReference>
<sequence>MVLKISLPILTFLIAFLGGLSNSFTDWSWYESLEQSSLRPPNYIFGIVWPILYTLMAVVSFLQAKLIYKVYIVQLILNGAWSWIFFAHQALTLALFDIIILIILNVIILHKLWTNNSYVSFFLYLPYVLWISFASYLNANIVFLN</sequence>
<organism evidence="7 8">
    <name type="scientific">SAR86 cluster bacterium</name>
    <dbReference type="NCBI Taxonomy" id="2030880"/>
    <lineage>
        <taxon>Bacteria</taxon>
        <taxon>Pseudomonadati</taxon>
        <taxon>Pseudomonadota</taxon>
        <taxon>Gammaproteobacteria</taxon>
        <taxon>SAR86 cluster</taxon>
    </lineage>
</organism>
<dbReference type="InterPro" id="IPR038330">
    <property type="entry name" value="TspO/MBR-related_sf"/>
</dbReference>
<gene>
    <name evidence="7" type="ORF">M9B40_02500</name>
</gene>
<evidence type="ECO:0000256" key="1">
    <source>
        <dbReference type="ARBA" id="ARBA00004141"/>
    </source>
</evidence>
<evidence type="ECO:0000313" key="7">
    <source>
        <dbReference type="EMBL" id="URQ63652.1"/>
    </source>
</evidence>
<dbReference type="FunFam" id="1.20.1260.100:FF:000001">
    <property type="entry name" value="translocator protein 2"/>
    <property type="match status" value="1"/>
</dbReference>
<dbReference type="GO" id="GO:0016020">
    <property type="term" value="C:membrane"/>
    <property type="evidence" value="ECO:0007669"/>
    <property type="project" value="UniProtKB-SubCell"/>
</dbReference>
<dbReference type="CDD" id="cd15904">
    <property type="entry name" value="TSPO_MBR"/>
    <property type="match status" value="1"/>
</dbReference>